<dbReference type="Proteomes" id="UP001209570">
    <property type="component" value="Unassembled WGS sequence"/>
</dbReference>
<feature type="compositionally biased region" description="Polar residues" evidence="2">
    <location>
        <begin position="85"/>
        <end position="95"/>
    </location>
</feature>
<evidence type="ECO:0000256" key="1">
    <source>
        <dbReference type="SAM" id="Coils"/>
    </source>
</evidence>
<comment type="caution">
    <text evidence="3">The sequence shown here is derived from an EMBL/GenBank/DDBJ whole genome shotgun (WGS) entry which is preliminary data.</text>
</comment>
<dbReference type="PANTHER" id="PTHR35796">
    <property type="entry name" value="HYPOTHETICAL CYTOSOLIC PROTEIN"/>
    <property type="match status" value="1"/>
</dbReference>
<name>A0AAD5Q7I6_PYTIN</name>
<reference evidence="3" key="1">
    <citation type="submission" date="2021-12" db="EMBL/GenBank/DDBJ databases">
        <title>Prjna785345.</title>
        <authorList>
            <person name="Rujirawat T."/>
            <person name="Krajaejun T."/>
        </authorList>
    </citation>
    <scope>NUCLEOTIDE SEQUENCE</scope>
    <source>
        <strain evidence="3">Pi057C3</strain>
    </source>
</reference>
<sequence>MMMQQDGQTMAFGGDSNAVFQEALALLDEFYATEGVELTPEPWFGKLEPLALPTHHHGLHQPCQDDMMTLIAHGDEQCCEHEPAASSTASAVTQPRRNRQREELLRLRDEANDLERRLNEMKHRHQAAAAMADAMSPEEREMVALWEKIALRQQSERQRVEVENAKLKDLLASQTRVAQELRRLLEKQMKQQSSALPGLTETSSVQKRIRPLHEFPDLPLFTELLGSLEQAYAQVDAVFAASGLDAVTAPYRTSQLKLDDQVGMRVELMGKRIVPFDMEELGEAIWRNTKEGPKHPNTYFYDEAETPDDVRVRYMGLRIPHENDSVDMRGKYVSRRFVEPDRIVLAWRAVLEPQQYSGTPTTDIRFRESGWVVAKRSTSPGASEIQMFRMISPEVPPGMEPTADWRIYALIDFVGNVIHTQGAIVQQRIENYLLENALKKQMSGSGSCSPASPTMPSP</sequence>
<feature type="region of interest" description="Disordered" evidence="2">
    <location>
        <begin position="81"/>
        <end position="100"/>
    </location>
</feature>
<keyword evidence="1" id="KW-0175">Coiled coil</keyword>
<gene>
    <name evidence="3" type="ORF">P43SY_006801</name>
</gene>
<dbReference type="EMBL" id="JAKCXM010000111">
    <property type="protein sequence ID" value="KAJ0402104.1"/>
    <property type="molecule type" value="Genomic_DNA"/>
</dbReference>
<keyword evidence="4" id="KW-1185">Reference proteome</keyword>
<evidence type="ECO:0000256" key="2">
    <source>
        <dbReference type="SAM" id="MobiDB-lite"/>
    </source>
</evidence>
<organism evidence="3 4">
    <name type="scientific">Pythium insidiosum</name>
    <name type="common">Pythiosis disease agent</name>
    <dbReference type="NCBI Taxonomy" id="114742"/>
    <lineage>
        <taxon>Eukaryota</taxon>
        <taxon>Sar</taxon>
        <taxon>Stramenopiles</taxon>
        <taxon>Oomycota</taxon>
        <taxon>Peronosporomycetes</taxon>
        <taxon>Pythiales</taxon>
        <taxon>Pythiaceae</taxon>
        <taxon>Pythium</taxon>
    </lineage>
</organism>
<accession>A0AAD5Q7I6</accession>
<dbReference type="PANTHER" id="PTHR35796:SF3">
    <property type="entry name" value="BHLH DOMAIN-CONTAINING PROTEIN"/>
    <property type="match status" value="1"/>
</dbReference>
<dbReference type="AlphaFoldDB" id="A0AAD5Q7I6"/>
<protein>
    <recommendedName>
        <fullName evidence="5">START domain-containing protein</fullName>
    </recommendedName>
</protein>
<proteinExistence type="predicted"/>
<evidence type="ECO:0008006" key="5">
    <source>
        <dbReference type="Google" id="ProtNLM"/>
    </source>
</evidence>
<evidence type="ECO:0000313" key="4">
    <source>
        <dbReference type="Proteomes" id="UP001209570"/>
    </source>
</evidence>
<evidence type="ECO:0000313" key="3">
    <source>
        <dbReference type="EMBL" id="KAJ0402104.1"/>
    </source>
</evidence>
<feature type="coiled-coil region" evidence="1">
    <location>
        <begin position="164"/>
        <end position="191"/>
    </location>
</feature>